<evidence type="ECO:0000256" key="10">
    <source>
        <dbReference type="SAM" id="MobiDB-lite"/>
    </source>
</evidence>
<dbReference type="PANTHER" id="PTHR15263">
    <property type="entry name" value="I-KAPPA-B-LIKE PROTEIN IKBL"/>
    <property type="match status" value="1"/>
</dbReference>
<comment type="subcellular location">
    <subcellularLocation>
        <location evidence="1">Nucleus</location>
    </subcellularLocation>
</comment>
<evidence type="ECO:0000313" key="11">
    <source>
        <dbReference type="EMBL" id="KOO24398.1"/>
    </source>
</evidence>
<keyword evidence="5 9" id="KW-0040">ANK repeat</keyword>
<keyword evidence="4" id="KW-0677">Repeat</keyword>
<evidence type="ECO:0000256" key="3">
    <source>
        <dbReference type="ARBA" id="ARBA00022553"/>
    </source>
</evidence>
<dbReference type="InterPro" id="IPR036770">
    <property type="entry name" value="Ankyrin_rpt-contain_sf"/>
</dbReference>
<feature type="repeat" description="ANK" evidence="9">
    <location>
        <begin position="70"/>
        <end position="102"/>
    </location>
</feature>
<keyword evidence="6" id="KW-0539">Nucleus</keyword>
<evidence type="ECO:0000256" key="9">
    <source>
        <dbReference type="PROSITE-ProRule" id="PRU00023"/>
    </source>
</evidence>
<dbReference type="Pfam" id="PF12796">
    <property type="entry name" value="Ank_2"/>
    <property type="match status" value="1"/>
</dbReference>
<feature type="region of interest" description="Disordered" evidence="10">
    <location>
        <begin position="255"/>
        <end position="296"/>
    </location>
</feature>
<feature type="compositionally biased region" description="Basic and acidic residues" evidence="10">
    <location>
        <begin position="258"/>
        <end position="296"/>
    </location>
</feature>
<dbReference type="PANTHER" id="PTHR15263:SF1">
    <property type="entry name" value="NF-KAPPA-B INHIBITOR-LIKE PROTEIN 1"/>
    <property type="match status" value="1"/>
</dbReference>
<proteinExistence type="predicted"/>
<keyword evidence="12" id="KW-1185">Reference proteome</keyword>
<dbReference type="OrthoDB" id="207120at2759"/>
<dbReference type="InterPro" id="IPR002110">
    <property type="entry name" value="Ankyrin_rpt"/>
</dbReference>
<evidence type="ECO:0000313" key="12">
    <source>
        <dbReference type="Proteomes" id="UP000037460"/>
    </source>
</evidence>
<sequence length="429" mass="46387">MGRKHRSKDRRPKSSSPRSTDVLKKLASAIAKGDRSKARELIVACGGSSTGLNAALCAPLEERPHRGIAAGETVLHVAARAGDAMLVELLVAAGADVNLKDLQERTAMHVAGGAVARALLESAERHGQRVDLDVTDATGCSVNDAVFLALRDDDDVADEGKDASEWRQRVEAAHSGDYEGLGRKHRPRSSEEAWQSRLREESYFEEAELPGSSSGALGGWGDSQGDSQGGDEAGGRDAEGGDWFSEIAAAMAARQAKRAREAREKAEATAAERRSERDRGQRDAHAASAERQKQAEAAFERFEEARRRADALAQDEARAEARARYLAAWVALAPRADGAGALSASEVPWPSRVTPSAGRPLALDEVALHVLSPEMDAAARRRALTTELRRWHPDKFVSRWGARLLHAERDDVLVHVKQVSQCLTELLSK</sequence>
<feature type="compositionally biased region" description="Gly residues" evidence="10">
    <location>
        <begin position="216"/>
        <end position="232"/>
    </location>
</feature>
<keyword evidence="3" id="KW-0597">Phosphoprotein</keyword>
<evidence type="ECO:0000256" key="5">
    <source>
        <dbReference type="ARBA" id="ARBA00023043"/>
    </source>
</evidence>
<dbReference type="InterPro" id="IPR038753">
    <property type="entry name" value="NFKBIL1"/>
</dbReference>
<dbReference type="AlphaFoldDB" id="A0A0M0JDT9"/>
<dbReference type="Gene3D" id="1.25.40.20">
    <property type="entry name" value="Ankyrin repeat-containing domain"/>
    <property type="match status" value="1"/>
</dbReference>
<dbReference type="GO" id="GO:0043124">
    <property type="term" value="P:negative regulation of canonical NF-kappaB signal transduction"/>
    <property type="evidence" value="ECO:0007669"/>
    <property type="project" value="InterPro"/>
</dbReference>
<evidence type="ECO:0000256" key="4">
    <source>
        <dbReference type="ARBA" id="ARBA00022737"/>
    </source>
</evidence>
<protein>
    <recommendedName>
        <fullName evidence="2">NF-kappa-B inhibitor-like protein 1</fullName>
    </recommendedName>
    <alternativeName>
        <fullName evidence="7">Inhibitor of kappa B-like protein</fullName>
    </alternativeName>
    <alternativeName>
        <fullName evidence="8">Nuclear factor of kappa light polypeptide gene enhancer in B-cells inhibitor-like 1</fullName>
    </alternativeName>
</protein>
<comment type="caution">
    <text evidence="11">The sequence shown here is derived from an EMBL/GenBank/DDBJ whole genome shotgun (WGS) entry which is preliminary data.</text>
</comment>
<name>A0A0M0JDT9_9EUKA</name>
<feature type="compositionally biased region" description="Basic residues" evidence="10">
    <location>
        <begin position="1"/>
        <end position="13"/>
    </location>
</feature>
<dbReference type="EMBL" id="JWZX01003097">
    <property type="protein sequence ID" value="KOO24398.1"/>
    <property type="molecule type" value="Genomic_DNA"/>
</dbReference>
<feature type="region of interest" description="Disordered" evidence="10">
    <location>
        <begin position="205"/>
        <end position="240"/>
    </location>
</feature>
<dbReference type="GO" id="GO:0005634">
    <property type="term" value="C:nucleus"/>
    <property type="evidence" value="ECO:0007669"/>
    <property type="project" value="UniProtKB-SubCell"/>
</dbReference>
<dbReference type="SUPFAM" id="SSF48403">
    <property type="entry name" value="Ankyrin repeat"/>
    <property type="match status" value="1"/>
</dbReference>
<dbReference type="PROSITE" id="PS50088">
    <property type="entry name" value="ANK_REPEAT"/>
    <property type="match status" value="1"/>
</dbReference>
<dbReference type="Proteomes" id="UP000037460">
    <property type="component" value="Unassembled WGS sequence"/>
</dbReference>
<evidence type="ECO:0000256" key="7">
    <source>
        <dbReference type="ARBA" id="ARBA00030621"/>
    </source>
</evidence>
<dbReference type="SMART" id="SM00248">
    <property type="entry name" value="ANK"/>
    <property type="match status" value="1"/>
</dbReference>
<organism evidence="11 12">
    <name type="scientific">Chrysochromulina tobinii</name>
    <dbReference type="NCBI Taxonomy" id="1460289"/>
    <lineage>
        <taxon>Eukaryota</taxon>
        <taxon>Haptista</taxon>
        <taxon>Haptophyta</taxon>
        <taxon>Prymnesiophyceae</taxon>
        <taxon>Prymnesiales</taxon>
        <taxon>Chrysochromulinaceae</taxon>
        <taxon>Chrysochromulina</taxon>
    </lineage>
</organism>
<gene>
    <name evidence="11" type="ORF">Ctob_003802</name>
</gene>
<evidence type="ECO:0000256" key="8">
    <source>
        <dbReference type="ARBA" id="ARBA00030802"/>
    </source>
</evidence>
<reference evidence="12" key="1">
    <citation type="journal article" date="2015" name="PLoS Genet.">
        <title>Genome Sequence and Transcriptome Analyses of Chrysochromulina tobin: Metabolic Tools for Enhanced Algal Fitness in the Prominent Order Prymnesiales (Haptophyceae).</title>
        <authorList>
            <person name="Hovde B.T."/>
            <person name="Deodato C.R."/>
            <person name="Hunsperger H.M."/>
            <person name="Ryken S.A."/>
            <person name="Yost W."/>
            <person name="Jha R.K."/>
            <person name="Patterson J."/>
            <person name="Monnat R.J. Jr."/>
            <person name="Barlow S.B."/>
            <person name="Starkenburg S.R."/>
            <person name="Cattolico R.A."/>
        </authorList>
    </citation>
    <scope>NUCLEOTIDE SEQUENCE</scope>
    <source>
        <strain evidence="12">CCMP291</strain>
    </source>
</reference>
<evidence type="ECO:0000256" key="2">
    <source>
        <dbReference type="ARBA" id="ARBA00014259"/>
    </source>
</evidence>
<accession>A0A0M0JDT9</accession>
<evidence type="ECO:0000256" key="1">
    <source>
        <dbReference type="ARBA" id="ARBA00004123"/>
    </source>
</evidence>
<evidence type="ECO:0000256" key="6">
    <source>
        <dbReference type="ARBA" id="ARBA00023242"/>
    </source>
</evidence>
<dbReference type="PROSITE" id="PS50297">
    <property type="entry name" value="ANK_REP_REGION"/>
    <property type="match status" value="1"/>
</dbReference>
<feature type="region of interest" description="Disordered" evidence="10">
    <location>
        <begin position="1"/>
        <end position="24"/>
    </location>
</feature>